<organism evidence="1 2">
    <name type="scientific">Trichomonas vaginalis (strain ATCC PRA-98 / G3)</name>
    <dbReference type="NCBI Taxonomy" id="412133"/>
    <lineage>
        <taxon>Eukaryota</taxon>
        <taxon>Metamonada</taxon>
        <taxon>Parabasalia</taxon>
        <taxon>Trichomonadida</taxon>
        <taxon>Trichomonadidae</taxon>
        <taxon>Trichomonas</taxon>
    </lineage>
</organism>
<dbReference type="VEuPathDB" id="TrichDB:TVAG_272640"/>
<dbReference type="VEuPathDB" id="TrichDB:TVAGG3_0369990"/>
<dbReference type="KEGG" id="tva:4747680"/>
<dbReference type="RefSeq" id="XP_001302932.1">
    <property type="nucleotide sequence ID" value="XM_001302931.1"/>
</dbReference>
<reference evidence="1" key="1">
    <citation type="submission" date="2006-10" db="EMBL/GenBank/DDBJ databases">
        <authorList>
            <person name="Amadeo P."/>
            <person name="Zhao Q."/>
            <person name="Wortman J."/>
            <person name="Fraser-Liggett C."/>
            <person name="Carlton J."/>
        </authorList>
    </citation>
    <scope>NUCLEOTIDE SEQUENCE</scope>
    <source>
        <strain evidence="1">G3</strain>
    </source>
</reference>
<proteinExistence type="predicted"/>
<dbReference type="InParanoid" id="A2FYM3"/>
<name>A2FYM3_TRIV3</name>
<evidence type="ECO:0000313" key="2">
    <source>
        <dbReference type="Proteomes" id="UP000001542"/>
    </source>
</evidence>
<reference evidence="1" key="2">
    <citation type="journal article" date="2007" name="Science">
        <title>Draft genome sequence of the sexually transmitted pathogen Trichomonas vaginalis.</title>
        <authorList>
            <person name="Carlton J.M."/>
            <person name="Hirt R.P."/>
            <person name="Silva J.C."/>
            <person name="Delcher A.L."/>
            <person name="Schatz M."/>
            <person name="Zhao Q."/>
            <person name="Wortman J.R."/>
            <person name="Bidwell S.L."/>
            <person name="Alsmark U.C.M."/>
            <person name="Besteiro S."/>
            <person name="Sicheritz-Ponten T."/>
            <person name="Noel C.J."/>
            <person name="Dacks J.B."/>
            <person name="Foster P.G."/>
            <person name="Simillion C."/>
            <person name="Van de Peer Y."/>
            <person name="Miranda-Saavedra D."/>
            <person name="Barton G.J."/>
            <person name="Westrop G.D."/>
            <person name="Mueller S."/>
            <person name="Dessi D."/>
            <person name="Fiori P.L."/>
            <person name="Ren Q."/>
            <person name="Paulsen I."/>
            <person name="Zhang H."/>
            <person name="Bastida-Corcuera F.D."/>
            <person name="Simoes-Barbosa A."/>
            <person name="Brown M.T."/>
            <person name="Hayes R.D."/>
            <person name="Mukherjee M."/>
            <person name="Okumura C.Y."/>
            <person name="Schneider R."/>
            <person name="Smith A.J."/>
            <person name="Vanacova S."/>
            <person name="Villalvazo M."/>
            <person name="Haas B.J."/>
            <person name="Pertea M."/>
            <person name="Feldblyum T.V."/>
            <person name="Utterback T.R."/>
            <person name="Shu C.L."/>
            <person name="Osoegawa K."/>
            <person name="de Jong P.J."/>
            <person name="Hrdy I."/>
            <person name="Horvathova L."/>
            <person name="Zubacova Z."/>
            <person name="Dolezal P."/>
            <person name="Malik S.B."/>
            <person name="Logsdon J.M. Jr."/>
            <person name="Henze K."/>
            <person name="Gupta A."/>
            <person name="Wang C.C."/>
            <person name="Dunne R.L."/>
            <person name="Upcroft J.A."/>
            <person name="Upcroft P."/>
            <person name="White O."/>
            <person name="Salzberg S.L."/>
            <person name="Tang P."/>
            <person name="Chiu C.-H."/>
            <person name="Lee Y.-S."/>
            <person name="Embley T.M."/>
            <person name="Coombs G.H."/>
            <person name="Mottram J.C."/>
            <person name="Tachezy J."/>
            <person name="Fraser-Liggett C.M."/>
            <person name="Johnson P.J."/>
        </authorList>
    </citation>
    <scope>NUCLEOTIDE SEQUENCE [LARGE SCALE GENOMIC DNA]</scope>
    <source>
        <strain evidence="1">G3</strain>
    </source>
</reference>
<dbReference type="EMBL" id="DS114147">
    <property type="protein sequence ID" value="EAX90002.1"/>
    <property type="molecule type" value="Genomic_DNA"/>
</dbReference>
<dbReference type="AlphaFoldDB" id="A2FYM3"/>
<accession>A2FYM3</accession>
<gene>
    <name evidence="1" type="ORF">TVAG_272640</name>
</gene>
<protein>
    <submittedName>
        <fullName evidence="1">Uncharacterized protein</fullName>
    </submittedName>
</protein>
<evidence type="ECO:0000313" key="1">
    <source>
        <dbReference type="EMBL" id="EAX90002.1"/>
    </source>
</evidence>
<dbReference type="Proteomes" id="UP000001542">
    <property type="component" value="Unassembled WGS sequence"/>
</dbReference>
<keyword evidence="2" id="KW-1185">Reference proteome</keyword>
<sequence>MKRILLPNNLKVENILDAEIVDMFSPYYQISELIWNISDDKQLIMESADNINYIVNNYNISKIFVIDTFNTVSVKREKSRAALAELYASLNWKSDKFKFTSYLGVLLKEKGLISKEYQTITPQ</sequence>